<comment type="similarity">
    <text evidence="1">Belongs to the Omp25/RopB family.</text>
</comment>
<gene>
    <name evidence="2" type="ORF">KMZ29_14650</name>
</gene>
<accession>A0A975NAI2</accession>
<dbReference type="AlphaFoldDB" id="A0A975NAI2"/>
<dbReference type="RefSeq" id="WP_215619932.1">
    <property type="nucleotide sequence ID" value="NZ_CP076134.1"/>
</dbReference>
<evidence type="ECO:0008006" key="4">
    <source>
        <dbReference type="Google" id="ProtNLM"/>
    </source>
</evidence>
<dbReference type="InterPro" id="IPR051692">
    <property type="entry name" value="OMP-like"/>
</dbReference>
<dbReference type="EMBL" id="CP076134">
    <property type="protein sequence ID" value="QWG11021.1"/>
    <property type="molecule type" value="Genomic_DNA"/>
</dbReference>
<reference evidence="2" key="1">
    <citation type="submission" date="2021-06" db="EMBL/GenBank/DDBJ databases">
        <title>Bradyrhizobium sp. S2-20-1 Genome sequencing.</title>
        <authorList>
            <person name="Jin L."/>
        </authorList>
    </citation>
    <scope>NUCLEOTIDE SEQUENCE</scope>
    <source>
        <strain evidence="2">S2-20-1</strain>
    </source>
</reference>
<dbReference type="PANTHER" id="PTHR34001:SF3">
    <property type="entry name" value="BLL7405 PROTEIN"/>
    <property type="match status" value="1"/>
</dbReference>
<dbReference type="SUPFAM" id="SSF56925">
    <property type="entry name" value="OMPA-like"/>
    <property type="match status" value="1"/>
</dbReference>
<protein>
    <recommendedName>
        <fullName evidence="4">Outer membrane protein beta-barrel domain-containing protein</fullName>
    </recommendedName>
</protein>
<proteinExistence type="inferred from homology"/>
<dbReference type="InterPro" id="IPR011250">
    <property type="entry name" value="OMP/PagP_B-barrel"/>
</dbReference>
<sequence>MTGGLAVGNVQGWDKLTPSEGSGFRTGWTAGAGIEARIAPQWTAKLEYLHVDLGPSVLFDVVPLVPETVSFRADIIRVGLNRSFGDPVVSAPAPMYANAHAKAHAKAPVLAPAYDWSGFCVGGDIGGMAQTGSGTSDFFQNDPDPAFANNVQGQSPSSSSFIGGLLLVSTGNSRGPWWRA</sequence>
<dbReference type="PANTHER" id="PTHR34001">
    <property type="entry name" value="BLL7405 PROTEIN"/>
    <property type="match status" value="1"/>
</dbReference>
<evidence type="ECO:0000313" key="3">
    <source>
        <dbReference type="Proteomes" id="UP000680839"/>
    </source>
</evidence>
<evidence type="ECO:0000256" key="1">
    <source>
        <dbReference type="ARBA" id="ARBA00038306"/>
    </source>
</evidence>
<evidence type="ECO:0000313" key="2">
    <source>
        <dbReference type="EMBL" id="QWG11021.1"/>
    </source>
</evidence>
<dbReference type="Proteomes" id="UP000680839">
    <property type="component" value="Chromosome"/>
</dbReference>
<name>A0A975NAI2_9BRAD</name>
<organism evidence="2 3">
    <name type="scientific">Bradyrhizobium sediminis</name>
    <dbReference type="NCBI Taxonomy" id="2840469"/>
    <lineage>
        <taxon>Bacteria</taxon>
        <taxon>Pseudomonadati</taxon>
        <taxon>Pseudomonadota</taxon>
        <taxon>Alphaproteobacteria</taxon>
        <taxon>Hyphomicrobiales</taxon>
        <taxon>Nitrobacteraceae</taxon>
        <taxon>Bradyrhizobium</taxon>
    </lineage>
</organism>
<dbReference type="Gene3D" id="2.40.160.20">
    <property type="match status" value="1"/>
</dbReference>